<gene>
    <name evidence="1" type="ORF">AMTR_s00010p00222160</name>
</gene>
<dbReference type="EMBL" id="KI397513">
    <property type="protein sequence ID" value="ERM94264.1"/>
    <property type="molecule type" value="Genomic_DNA"/>
</dbReference>
<proteinExistence type="predicted"/>
<accession>W1NGE5</accession>
<evidence type="ECO:0000313" key="2">
    <source>
        <dbReference type="Proteomes" id="UP000017836"/>
    </source>
</evidence>
<organism evidence="1 2">
    <name type="scientific">Amborella trichopoda</name>
    <dbReference type="NCBI Taxonomy" id="13333"/>
    <lineage>
        <taxon>Eukaryota</taxon>
        <taxon>Viridiplantae</taxon>
        <taxon>Streptophyta</taxon>
        <taxon>Embryophyta</taxon>
        <taxon>Tracheophyta</taxon>
        <taxon>Spermatophyta</taxon>
        <taxon>Magnoliopsida</taxon>
        <taxon>Amborellales</taxon>
        <taxon>Amborellaceae</taxon>
        <taxon>Amborella</taxon>
    </lineage>
</organism>
<dbReference type="AlphaFoldDB" id="W1NGE5"/>
<dbReference type="HOGENOM" id="CLU_1483935_0_0_1"/>
<protein>
    <submittedName>
        <fullName evidence="1">Uncharacterized protein</fullName>
    </submittedName>
</protein>
<sequence length="182" mass="19439">MTGHSGALGCLAWRGVMMGHPDRTLDCPAGHYDESSWSCVWLPGGDVMLGRPDLAPNCLASYWALCQVVLVIIPLRLSCDISPQGGSKFKPGACQLSDTLSSLCTSSTGDCAPRGSLVHRWPSVTQSSHTSLKYGSCVKFLDPEACPEPGRRCLEPSRHSLWQIQGASSVQGRLAEAPGEAR</sequence>
<keyword evidence="2" id="KW-1185">Reference proteome</keyword>
<name>W1NGE5_AMBTC</name>
<dbReference type="Proteomes" id="UP000017836">
    <property type="component" value="Unassembled WGS sequence"/>
</dbReference>
<evidence type="ECO:0000313" key="1">
    <source>
        <dbReference type="EMBL" id="ERM94264.1"/>
    </source>
</evidence>
<dbReference type="Gramene" id="ERM94264">
    <property type="protein sequence ID" value="ERM94264"/>
    <property type="gene ID" value="AMTR_s00010p00222160"/>
</dbReference>
<reference evidence="2" key="1">
    <citation type="journal article" date="2013" name="Science">
        <title>The Amborella genome and the evolution of flowering plants.</title>
        <authorList>
            <consortium name="Amborella Genome Project"/>
        </authorList>
    </citation>
    <scope>NUCLEOTIDE SEQUENCE [LARGE SCALE GENOMIC DNA]</scope>
</reference>